<dbReference type="RefSeq" id="WP_194702584.1">
    <property type="nucleotide sequence ID" value="NZ_JADKNH010000008.1"/>
</dbReference>
<keyword evidence="1" id="KW-0067">ATP-binding</keyword>
<accession>A0ABR9ZW35</accession>
<dbReference type="GO" id="GO:0005524">
    <property type="term" value="F:ATP binding"/>
    <property type="evidence" value="ECO:0007669"/>
    <property type="project" value="UniProtKB-KW"/>
</dbReference>
<organism evidence="1 2">
    <name type="scientific">Fusibacter ferrireducens</name>
    <dbReference type="NCBI Taxonomy" id="2785058"/>
    <lineage>
        <taxon>Bacteria</taxon>
        <taxon>Bacillati</taxon>
        <taxon>Bacillota</taxon>
        <taxon>Clostridia</taxon>
        <taxon>Eubacteriales</taxon>
        <taxon>Eubacteriales Family XII. Incertae Sedis</taxon>
        <taxon>Fusibacter</taxon>
    </lineage>
</organism>
<dbReference type="SUPFAM" id="SSF52540">
    <property type="entry name" value="P-loop containing nucleoside triphosphate hydrolases"/>
    <property type="match status" value="1"/>
</dbReference>
<sequence>MELKKDKRIRIIIGHYGSGKTEFAVNYALALKNECENVTLCDLDIVNPYFRSREKAEMLEASGVKVISGARGHHANLDIPMVSSSILTPLQSEHEQVILDVGGDAIGARALARFKAYFEEGQYDMFCVVNAYREQTQDLMGVVHHIRTIEDTVGVKVTGLINNTHLLRETSLEDVLKGQALVVEVSNKLNIPIKYVSSLEKVTRQLPEDIEGEKFPIQMIMREKWM</sequence>
<protein>
    <submittedName>
        <fullName evidence="1">ATP-binding protein</fullName>
    </submittedName>
</protein>
<keyword evidence="1" id="KW-0547">Nucleotide-binding</keyword>
<keyword evidence="2" id="KW-1185">Reference proteome</keyword>
<gene>
    <name evidence="1" type="ORF">ISU02_14625</name>
</gene>
<proteinExistence type="predicted"/>
<evidence type="ECO:0000313" key="1">
    <source>
        <dbReference type="EMBL" id="MBF4694353.1"/>
    </source>
</evidence>
<dbReference type="InterPro" id="IPR027417">
    <property type="entry name" value="P-loop_NTPase"/>
</dbReference>
<dbReference type="EMBL" id="JADKNH010000008">
    <property type="protein sequence ID" value="MBF4694353.1"/>
    <property type="molecule type" value="Genomic_DNA"/>
</dbReference>
<dbReference type="Gene3D" id="3.40.50.300">
    <property type="entry name" value="P-loop containing nucleotide triphosphate hydrolases"/>
    <property type="match status" value="1"/>
</dbReference>
<name>A0ABR9ZW35_9FIRM</name>
<evidence type="ECO:0000313" key="2">
    <source>
        <dbReference type="Proteomes" id="UP000614200"/>
    </source>
</evidence>
<comment type="caution">
    <text evidence="1">The sequence shown here is derived from an EMBL/GenBank/DDBJ whole genome shotgun (WGS) entry which is preliminary data.</text>
</comment>
<reference evidence="1 2" key="1">
    <citation type="submission" date="2020-11" db="EMBL/GenBank/DDBJ databases">
        <title>Fusibacter basophilias sp. nov.</title>
        <authorList>
            <person name="Qiu D."/>
        </authorList>
    </citation>
    <scope>NUCLEOTIDE SEQUENCE [LARGE SCALE GENOMIC DNA]</scope>
    <source>
        <strain evidence="1 2">Q10-2</strain>
    </source>
</reference>
<dbReference type="Proteomes" id="UP000614200">
    <property type="component" value="Unassembled WGS sequence"/>
</dbReference>